<dbReference type="PROSITE" id="PS50043">
    <property type="entry name" value="HTH_LUXR_2"/>
    <property type="match status" value="1"/>
</dbReference>
<dbReference type="InterPro" id="IPR036388">
    <property type="entry name" value="WH-like_DNA-bd_sf"/>
</dbReference>
<dbReference type="PANTHER" id="PTHR44688">
    <property type="entry name" value="DNA-BINDING TRANSCRIPTIONAL ACTIVATOR DEVR_DOSR"/>
    <property type="match status" value="1"/>
</dbReference>
<comment type="caution">
    <text evidence="5">The sequence shown here is derived from an EMBL/GenBank/DDBJ whole genome shotgun (WGS) entry which is preliminary data.</text>
</comment>
<dbReference type="InterPro" id="IPR016032">
    <property type="entry name" value="Sig_transdc_resp-reg_C-effctor"/>
</dbReference>
<dbReference type="Proteomes" id="UP001528411">
    <property type="component" value="Unassembled WGS sequence"/>
</dbReference>
<evidence type="ECO:0000256" key="2">
    <source>
        <dbReference type="ARBA" id="ARBA00023125"/>
    </source>
</evidence>
<keyword evidence="3" id="KW-0804">Transcription</keyword>
<keyword evidence="6" id="KW-1185">Reference proteome</keyword>
<feature type="domain" description="HTH luxR-type" evidence="4">
    <location>
        <begin position="17"/>
        <end position="82"/>
    </location>
</feature>
<evidence type="ECO:0000313" key="5">
    <source>
        <dbReference type="EMBL" id="MDC2891097.1"/>
    </source>
</evidence>
<organism evidence="5 6">
    <name type="scientific">Psychrosphaera algicola</name>
    <dbReference type="NCBI Taxonomy" id="3023714"/>
    <lineage>
        <taxon>Bacteria</taxon>
        <taxon>Pseudomonadati</taxon>
        <taxon>Pseudomonadota</taxon>
        <taxon>Gammaproteobacteria</taxon>
        <taxon>Alteromonadales</taxon>
        <taxon>Pseudoalteromonadaceae</taxon>
        <taxon>Psychrosphaera</taxon>
    </lineage>
</organism>
<accession>A0ABT5FIS6</accession>
<dbReference type="PRINTS" id="PR00038">
    <property type="entry name" value="HTHLUXR"/>
</dbReference>
<dbReference type="CDD" id="cd06170">
    <property type="entry name" value="LuxR_C_like"/>
    <property type="match status" value="1"/>
</dbReference>
<keyword evidence="1" id="KW-0805">Transcription regulation</keyword>
<evidence type="ECO:0000259" key="4">
    <source>
        <dbReference type="PROSITE" id="PS50043"/>
    </source>
</evidence>
<proteinExistence type="predicted"/>
<sequence length="86" mass="9929">MHLLHIKGFKQEQTAEVLQQNLPITKRESEVLFWVSYGKTSWEISQILAMSPRTVNKHLEQIYRKLGVDNRTSAAAISIRLLEATH</sequence>
<evidence type="ECO:0000313" key="6">
    <source>
        <dbReference type="Proteomes" id="UP001528411"/>
    </source>
</evidence>
<dbReference type="InterPro" id="IPR000792">
    <property type="entry name" value="Tscrpt_reg_LuxR_C"/>
</dbReference>
<dbReference type="PANTHER" id="PTHR44688:SF16">
    <property type="entry name" value="DNA-BINDING TRANSCRIPTIONAL ACTIVATOR DEVR_DOSR"/>
    <property type="match status" value="1"/>
</dbReference>
<evidence type="ECO:0000256" key="1">
    <source>
        <dbReference type="ARBA" id="ARBA00023015"/>
    </source>
</evidence>
<keyword evidence="2" id="KW-0238">DNA-binding</keyword>
<name>A0ABT5FIS6_9GAMM</name>
<protein>
    <submittedName>
        <fullName evidence="5">Helix-turn-helix transcriptional regulator</fullName>
    </submittedName>
</protein>
<dbReference type="RefSeq" id="WP_272182136.1">
    <property type="nucleotide sequence ID" value="NZ_JAQOMS010000002.1"/>
</dbReference>
<reference evidence="5 6" key="1">
    <citation type="submission" date="2023-01" db="EMBL/GenBank/DDBJ databases">
        <title>Psychrosphaera sp. nov., isolated from marine algae.</title>
        <authorList>
            <person name="Bayburt H."/>
            <person name="Choi B.J."/>
            <person name="Kim J.M."/>
            <person name="Choi D.G."/>
            <person name="Jeon C.O."/>
        </authorList>
    </citation>
    <scope>NUCLEOTIDE SEQUENCE [LARGE SCALE GENOMIC DNA]</scope>
    <source>
        <strain evidence="5 6">G1-22</strain>
    </source>
</reference>
<dbReference type="Gene3D" id="1.10.10.10">
    <property type="entry name" value="Winged helix-like DNA-binding domain superfamily/Winged helix DNA-binding domain"/>
    <property type="match status" value="1"/>
</dbReference>
<gene>
    <name evidence="5" type="ORF">PN838_23095</name>
</gene>
<evidence type="ECO:0000256" key="3">
    <source>
        <dbReference type="ARBA" id="ARBA00023163"/>
    </source>
</evidence>
<dbReference type="SUPFAM" id="SSF46894">
    <property type="entry name" value="C-terminal effector domain of the bipartite response regulators"/>
    <property type="match status" value="1"/>
</dbReference>
<dbReference type="EMBL" id="JAQOMS010000002">
    <property type="protein sequence ID" value="MDC2891097.1"/>
    <property type="molecule type" value="Genomic_DNA"/>
</dbReference>
<dbReference type="Pfam" id="PF00196">
    <property type="entry name" value="GerE"/>
    <property type="match status" value="1"/>
</dbReference>
<dbReference type="SMART" id="SM00421">
    <property type="entry name" value="HTH_LUXR"/>
    <property type="match status" value="1"/>
</dbReference>